<dbReference type="GO" id="GO:0005737">
    <property type="term" value="C:cytoplasm"/>
    <property type="evidence" value="ECO:0007669"/>
    <property type="project" value="UniProtKB-SubCell"/>
</dbReference>
<name>A0AB34K8P3_PRYPA</name>
<evidence type="ECO:0000259" key="8">
    <source>
        <dbReference type="PROSITE" id="PS50198"/>
    </source>
</evidence>
<dbReference type="InterPro" id="IPR023058">
    <property type="entry name" value="PPIase_PpiC_CS"/>
</dbReference>
<keyword evidence="3" id="KW-0963">Cytoplasm</keyword>
<evidence type="ECO:0000256" key="2">
    <source>
        <dbReference type="ARBA" id="ARBA00007656"/>
    </source>
</evidence>
<keyword evidence="10" id="KW-1185">Reference proteome</keyword>
<dbReference type="Proteomes" id="UP001515480">
    <property type="component" value="Unassembled WGS sequence"/>
</dbReference>
<gene>
    <name evidence="9" type="ORF">AB1Y20_001426</name>
</gene>
<dbReference type="InterPro" id="IPR046357">
    <property type="entry name" value="PPIase_dom_sf"/>
</dbReference>
<dbReference type="Gene3D" id="3.10.50.40">
    <property type="match status" value="1"/>
</dbReference>
<keyword evidence="6 7" id="KW-0697">Rotamase</keyword>
<dbReference type="PROSITE" id="PS50198">
    <property type="entry name" value="PPIC_PPIASE_2"/>
    <property type="match status" value="1"/>
</dbReference>
<dbReference type="InterPro" id="IPR000297">
    <property type="entry name" value="PPIase_PpiC"/>
</dbReference>
<keyword evidence="4 6" id="KW-0413">Isomerase</keyword>
<evidence type="ECO:0000256" key="3">
    <source>
        <dbReference type="ARBA" id="ARBA00022490"/>
    </source>
</evidence>
<evidence type="ECO:0000256" key="1">
    <source>
        <dbReference type="ARBA" id="ARBA00004496"/>
    </source>
</evidence>
<feature type="chain" id="PRO_5044045460" description="Peptidyl-prolyl cis-trans isomerase" evidence="7">
    <location>
        <begin position="21"/>
        <end position="143"/>
    </location>
</feature>
<dbReference type="PANTHER" id="PTHR43629">
    <property type="entry name" value="PEPTIDYL-PROLYL CIS-TRANS ISOMERASE"/>
    <property type="match status" value="1"/>
</dbReference>
<keyword evidence="7" id="KW-0732">Signal</keyword>
<evidence type="ECO:0000256" key="4">
    <source>
        <dbReference type="ARBA" id="ARBA00023235"/>
    </source>
</evidence>
<feature type="signal peptide" evidence="7">
    <location>
        <begin position="1"/>
        <end position="20"/>
    </location>
</feature>
<dbReference type="GO" id="GO:0003755">
    <property type="term" value="F:peptidyl-prolyl cis-trans isomerase activity"/>
    <property type="evidence" value="ECO:0007669"/>
    <property type="project" value="UniProtKB-UniRule"/>
</dbReference>
<feature type="domain" description="PpiC" evidence="8">
    <location>
        <begin position="50"/>
        <end position="141"/>
    </location>
</feature>
<dbReference type="Pfam" id="PF13616">
    <property type="entry name" value="Rotamase_3"/>
    <property type="match status" value="1"/>
</dbReference>
<dbReference type="AlphaFoldDB" id="A0AB34K8P3"/>
<dbReference type="EMBL" id="JBGBPQ010000001">
    <property type="protein sequence ID" value="KAL1530525.1"/>
    <property type="molecule type" value="Genomic_DNA"/>
</dbReference>
<evidence type="ECO:0000256" key="6">
    <source>
        <dbReference type="PROSITE-ProRule" id="PRU00278"/>
    </source>
</evidence>
<dbReference type="PANTHER" id="PTHR43629:SF3">
    <property type="entry name" value="PEPTIDYL-PROLYL CIS-TRANS ISOMERASE C"/>
    <property type="match status" value="1"/>
</dbReference>
<dbReference type="SUPFAM" id="SSF54534">
    <property type="entry name" value="FKBP-like"/>
    <property type="match status" value="1"/>
</dbReference>
<organism evidence="9 10">
    <name type="scientific">Prymnesium parvum</name>
    <name type="common">Toxic golden alga</name>
    <dbReference type="NCBI Taxonomy" id="97485"/>
    <lineage>
        <taxon>Eukaryota</taxon>
        <taxon>Haptista</taxon>
        <taxon>Haptophyta</taxon>
        <taxon>Prymnesiophyceae</taxon>
        <taxon>Prymnesiales</taxon>
        <taxon>Prymnesiaceae</taxon>
        <taxon>Prymnesium</taxon>
    </lineage>
</organism>
<evidence type="ECO:0000256" key="5">
    <source>
        <dbReference type="ARBA" id="ARBA00046231"/>
    </source>
</evidence>
<dbReference type="EC" id="5.2.1.8" evidence="7"/>
<comment type="function">
    <text evidence="5">PPIases accelerate the folding of proteins. It prefers amino acid residues with hydrophobic side chains like leucine and phenylalanine in the P1 position of the peptides substrates.</text>
</comment>
<dbReference type="InterPro" id="IPR052204">
    <property type="entry name" value="PpiC/parvulin_rotamase"/>
</dbReference>
<comment type="similarity">
    <text evidence="2">Belongs to the PpiC/parvulin rotamase family.</text>
</comment>
<evidence type="ECO:0000313" key="9">
    <source>
        <dbReference type="EMBL" id="KAL1530525.1"/>
    </source>
</evidence>
<evidence type="ECO:0000256" key="7">
    <source>
        <dbReference type="RuleBase" id="RU363014"/>
    </source>
</evidence>
<accession>A0AB34K8P3</accession>
<dbReference type="PROSITE" id="PS01096">
    <property type="entry name" value="PPIC_PPIASE_1"/>
    <property type="match status" value="1"/>
</dbReference>
<comment type="caution">
    <text evidence="9">The sequence shown here is derived from an EMBL/GenBank/DDBJ whole genome shotgun (WGS) entry which is preliminary data.</text>
</comment>
<reference evidence="9 10" key="1">
    <citation type="journal article" date="2024" name="Science">
        <title>Giant polyketide synthase enzymes in the biosynthesis of giant marine polyether toxins.</title>
        <authorList>
            <person name="Fallon T.R."/>
            <person name="Shende V.V."/>
            <person name="Wierzbicki I.H."/>
            <person name="Pendleton A.L."/>
            <person name="Watervoot N.F."/>
            <person name="Auber R.P."/>
            <person name="Gonzalez D.J."/>
            <person name="Wisecaver J.H."/>
            <person name="Moore B.S."/>
        </authorList>
    </citation>
    <scope>NUCLEOTIDE SEQUENCE [LARGE SCALE GENOMIC DNA]</scope>
    <source>
        <strain evidence="9 10">12B1</strain>
    </source>
</reference>
<comment type="subcellular location">
    <subcellularLocation>
        <location evidence="1">Cytoplasm</location>
    </subcellularLocation>
</comment>
<protein>
    <recommendedName>
        <fullName evidence="7">Peptidyl-prolyl cis-trans isomerase</fullName>
        <ecNumber evidence="7">5.2.1.8</ecNumber>
    </recommendedName>
</protein>
<proteinExistence type="inferred from homology"/>
<evidence type="ECO:0000313" key="10">
    <source>
        <dbReference type="Proteomes" id="UP001515480"/>
    </source>
</evidence>
<sequence length="143" mass="14999">MASLGRVFLSLSLLLPETSAFVVPVGHVRPVQTWAATPGASMGLFDFLAAGKAGAKHILVRNRADAITIMNEIKGGKTTFEDAAKKYSTCPSASKGGDLGTFGPGEMVGAFNDYCFDPSTPLNEPGVVTTQFGAHIIKLTKKP</sequence>
<comment type="catalytic activity">
    <reaction evidence="7">
        <text>[protein]-peptidylproline (omega=180) = [protein]-peptidylproline (omega=0)</text>
        <dbReference type="Rhea" id="RHEA:16237"/>
        <dbReference type="Rhea" id="RHEA-COMP:10747"/>
        <dbReference type="Rhea" id="RHEA-COMP:10748"/>
        <dbReference type="ChEBI" id="CHEBI:83833"/>
        <dbReference type="ChEBI" id="CHEBI:83834"/>
        <dbReference type="EC" id="5.2.1.8"/>
    </reaction>
</comment>